<feature type="region of interest" description="Disordered" evidence="1">
    <location>
        <begin position="120"/>
        <end position="169"/>
    </location>
</feature>
<dbReference type="Proteomes" id="UP000521872">
    <property type="component" value="Unassembled WGS sequence"/>
</dbReference>
<reference evidence="2 3" key="1">
    <citation type="submission" date="2019-12" db="EMBL/GenBank/DDBJ databases">
        <authorList>
            <person name="Floudas D."/>
            <person name="Bentzer J."/>
            <person name="Ahren D."/>
            <person name="Johansson T."/>
            <person name="Persson P."/>
            <person name="Tunlid A."/>
        </authorList>
    </citation>
    <scope>NUCLEOTIDE SEQUENCE [LARGE SCALE GENOMIC DNA]</scope>
    <source>
        <strain evidence="2 3">CBS 102.39</strain>
    </source>
</reference>
<proteinExistence type="predicted"/>
<dbReference type="EMBL" id="JAACJL010000047">
    <property type="protein sequence ID" value="KAF4612731.1"/>
    <property type="molecule type" value="Genomic_DNA"/>
</dbReference>
<accession>A0A8H4VJ12</accession>
<protein>
    <submittedName>
        <fullName evidence="2">Uncharacterized protein</fullName>
    </submittedName>
</protein>
<name>A0A8H4VJ12_9AGAR</name>
<sequence length="222" mass="23227">MSSGPVTNRAEPGHALYGKFNQTNTLALTTTTTTASLALTSTALVHTTTTAALVHKTAAAFALTATALPYTTAAAAFAYTTITTSLACTTTSLAHTTTTTTTHSPSPTHAADPLTRLSAATANPISPDDNDEHRHVHRGPRAASPVDEKAKARPGGGRGGRQVDDDTKGWVATRRHRAVEDEVERVDAEGERWARWASSGRGRRMVGAEVEQWAEGGGETGG</sequence>
<keyword evidence="3" id="KW-1185">Reference proteome</keyword>
<feature type="region of interest" description="Disordered" evidence="1">
    <location>
        <begin position="197"/>
        <end position="222"/>
    </location>
</feature>
<evidence type="ECO:0000256" key="1">
    <source>
        <dbReference type="SAM" id="MobiDB-lite"/>
    </source>
</evidence>
<comment type="caution">
    <text evidence="2">The sequence shown here is derived from an EMBL/GenBank/DDBJ whole genome shotgun (WGS) entry which is preliminary data.</text>
</comment>
<organism evidence="2 3">
    <name type="scientific">Agrocybe pediades</name>
    <dbReference type="NCBI Taxonomy" id="84607"/>
    <lineage>
        <taxon>Eukaryota</taxon>
        <taxon>Fungi</taxon>
        <taxon>Dikarya</taxon>
        <taxon>Basidiomycota</taxon>
        <taxon>Agaricomycotina</taxon>
        <taxon>Agaricomycetes</taxon>
        <taxon>Agaricomycetidae</taxon>
        <taxon>Agaricales</taxon>
        <taxon>Agaricineae</taxon>
        <taxon>Strophariaceae</taxon>
        <taxon>Agrocybe</taxon>
    </lineage>
</organism>
<gene>
    <name evidence="2" type="ORF">D9613_011786</name>
</gene>
<dbReference type="AlphaFoldDB" id="A0A8H4VJ12"/>
<evidence type="ECO:0000313" key="2">
    <source>
        <dbReference type="EMBL" id="KAF4612731.1"/>
    </source>
</evidence>
<evidence type="ECO:0000313" key="3">
    <source>
        <dbReference type="Proteomes" id="UP000521872"/>
    </source>
</evidence>